<protein>
    <submittedName>
        <fullName evidence="4">Isochorismatase family protein</fullName>
    </submittedName>
</protein>
<keyword evidence="5" id="KW-1185">Reference proteome</keyword>
<name>A0A7X4YSY3_9BACL</name>
<organism evidence="4 5">
    <name type="scientific">Paenibacillus sacheonensis</name>
    <dbReference type="NCBI Taxonomy" id="742054"/>
    <lineage>
        <taxon>Bacteria</taxon>
        <taxon>Bacillati</taxon>
        <taxon>Bacillota</taxon>
        <taxon>Bacilli</taxon>
        <taxon>Bacillales</taxon>
        <taxon>Paenibacillaceae</taxon>
        <taxon>Paenibacillus</taxon>
    </lineage>
</organism>
<dbReference type="PANTHER" id="PTHR43540">
    <property type="entry name" value="PEROXYUREIDOACRYLATE/UREIDOACRYLATE AMIDOHYDROLASE-RELATED"/>
    <property type="match status" value="1"/>
</dbReference>
<dbReference type="InterPro" id="IPR050272">
    <property type="entry name" value="Isochorismatase-like_hydrls"/>
</dbReference>
<dbReference type="SUPFAM" id="SSF52499">
    <property type="entry name" value="Isochorismatase-like hydrolases"/>
    <property type="match status" value="1"/>
</dbReference>
<dbReference type="CDD" id="cd01014">
    <property type="entry name" value="nicotinamidase_related"/>
    <property type="match status" value="1"/>
</dbReference>
<dbReference type="Gene3D" id="3.40.50.850">
    <property type="entry name" value="Isochorismatase-like"/>
    <property type="match status" value="1"/>
</dbReference>
<gene>
    <name evidence="4" type="ORF">GT003_18340</name>
</gene>
<dbReference type="PANTHER" id="PTHR43540:SF14">
    <property type="entry name" value="ISOCHORISMATASE"/>
    <property type="match status" value="1"/>
</dbReference>
<accession>A0A7X4YSY3</accession>
<proteinExistence type="inferred from homology"/>
<dbReference type="Pfam" id="PF00857">
    <property type="entry name" value="Isochorismatase"/>
    <property type="match status" value="1"/>
</dbReference>
<keyword evidence="2" id="KW-0378">Hydrolase</keyword>
<evidence type="ECO:0000313" key="4">
    <source>
        <dbReference type="EMBL" id="NBC70964.1"/>
    </source>
</evidence>
<evidence type="ECO:0000259" key="3">
    <source>
        <dbReference type="Pfam" id="PF00857"/>
    </source>
</evidence>
<feature type="domain" description="Isochorismatase-like" evidence="3">
    <location>
        <begin position="7"/>
        <end position="145"/>
    </location>
</feature>
<sequence>MNQANHTALIVIDVQNEMLDEANPVYNSAEVIRNLRSLLSKARSEGVPVIYVQHEEGPGGSLVPGSEAWEIYAEIGPEGGELIVPKTTPDAFHGTVLHEALRARGIKHVVLTGMQTEICVDTTCRRAFSLGYGVTLVTDAHSTWSLGELSAEQIIAHHNRALRWFAKMQDAKDVSF</sequence>
<comment type="similarity">
    <text evidence="1">Belongs to the isochorismatase family.</text>
</comment>
<evidence type="ECO:0000256" key="2">
    <source>
        <dbReference type="ARBA" id="ARBA00022801"/>
    </source>
</evidence>
<dbReference type="RefSeq" id="WP_161700438.1">
    <property type="nucleotide sequence ID" value="NZ_JAAAMU010000009.1"/>
</dbReference>
<dbReference type="Proteomes" id="UP000558113">
    <property type="component" value="Unassembled WGS sequence"/>
</dbReference>
<evidence type="ECO:0000313" key="5">
    <source>
        <dbReference type="Proteomes" id="UP000558113"/>
    </source>
</evidence>
<evidence type="ECO:0000256" key="1">
    <source>
        <dbReference type="ARBA" id="ARBA00006336"/>
    </source>
</evidence>
<dbReference type="OrthoDB" id="9785724at2"/>
<dbReference type="EMBL" id="JAAAMU010000009">
    <property type="protein sequence ID" value="NBC70964.1"/>
    <property type="molecule type" value="Genomic_DNA"/>
</dbReference>
<comment type="caution">
    <text evidence="4">The sequence shown here is derived from an EMBL/GenBank/DDBJ whole genome shotgun (WGS) entry which is preliminary data.</text>
</comment>
<dbReference type="AlphaFoldDB" id="A0A7X4YSY3"/>
<dbReference type="InterPro" id="IPR000868">
    <property type="entry name" value="Isochorismatase-like_dom"/>
</dbReference>
<dbReference type="GO" id="GO:0016787">
    <property type="term" value="F:hydrolase activity"/>
    <property type="evidence" value="ECO:0007669"/>
    <property type="project" value="UniProtKB-KW"/>
</dbReference>
<reference evidence="4 5" key="1">
    <citation type="submission" date="2020-01" db="EMBL/GenBank/DDBJ databases">
        <title>Paenibacillus soybeanensis sp. nov. isolated from the nodules of soybean (Glycine max(L.) Merr).</title>
        <authorList>
            <person name="Wang H."/>
        </authorList>
    </citation>
    <scope>NUCLEOTIDE SEQUENCE [LARGE SCALE GENOMIC DNA]</scope>
    <source>
        <strain evidence="4 5">DSM 23054</strain>
    </source>
</reference>
<dbReference type="InterPro" id="IPR036380">
    <property type="entry name" value="Isochorismatase-like_sf"/>
</dbReference>